<proteinExistence type="predicted"/>
<protein>
    <submittedName>
        <fullName evidence="1">Uncharacterized protein</fullName>
    </submittedName>
</protein>
<evidence type="ECO:0000313" key="1">
    <source>
        <dbReference type="EMBL" id="AWU74509.1"/>
    </source>
</evidence>
<gene>
    <name evidence="1" type="ORF">C5L36_0A10930</name>
</gene>
<dbReference type="VEuPathDB" id="FungiDB:C5L36_0A10930"/>
<reference evidence="1 2" key="1">
    <citation type="submission" date="2018-06" db="EMBL/GenBank/DDBJ databases">
        <title>Population genomics shows no distinction between pathogenic Candida krusei and environmental Pichia kudriavzevii: One species, four names.</title>
        <authorList>
            <person name="Douglass A.P."/>
            <person name="Offei B."/>
            <person name="Braun-Galleani S."/>
            <person name="Coughlan A.Y."/>
            <person name="Martos A."/>
            <person name="Ortiz-Merino R.A."/>
            <person name="Byrne K.P."/>
            <person name="Wolfe K.H."/>
        </authorList>
    </citation>
    <scope>NUCLEOTIDE SEQUENCE [LARGE SCALE GENOMIC DNA]</scope>
    <source>
        <strain evidence="1 2">CBS573</strain>
    </source>
</reference>
<accession>A0A2U9QZZ8</accession>
<dbReference type="RefSeq" id="XP_029319986.1">
    <property type="nucleotide sequence ID" value="XM_029464126.1"/>
</dbReference>
<dbReference type="AlphaFoldDB" id="A0A2U9QZZ8"/>
<dbReference type="KEGG" id="pkz:C5L36_0A10930"/>
<keyword evidence="2" id="KW-1185">Reference proteome</keyword>
<sequence>MDVVYRKPHFEGKVSAAAGGRKGDDLQISSDSEWVLFGSKYPNEGTRTRTRVSASADVGAEADVYVATTLRQSSDHEESILSSRSVGSGSVNARELDGGYVISDFDEHLSTESDWRYKYDGEDGSYDYDYDGDDAHDEDNDSLLDDVRTQMDEIVQDSEEAHRRRKRHQLISRVNEWQDTVALPRAASAAVARVRGRRGALPMGSPEHLWAARETVAPVPAAVVRQAARGLTRALCRTEGPVPAEGVFLSNPDLERFLPASWKKVILNSLIVGHHMRHDHCNFWFSEGRSTSISTGISTG</sequence>
<dbReference type="GeneID" id="40382219"/>
<dbReference type="Proteomes" id="UP000249293">
    <property type="component" value="Chromosome 1"/>
</dbReference>
<name>A0A2U9QZZ8_PICKU</name>
<dbReference type="EMBL" id="CP028773">
    <property type="protein sequence ID" value="AWU74509.1"/>
    <property type="molecule type" value="Genomic_DNA"/>
</dbReference>
<evidence type="ECO:0000313" key="2">
    <source>
        <dbReference type="Proteomes" id="UP000249293"/>
    </source>
</evidence>
<organism evidence="1 2">
    <name type="scientific">Pichia kudriavzevii</name>
    <name type="common">Yeast</name>
    <name type="synonym">Issatchenkia orientalis</name>
    <dbReference type="NCBI Taxonomy" id="4909"/>
    <lineage>
        <taxon>Eukaryota</taxon>
        <taxon>Fungi</taxon>
        <taxon>Dikarya</taxon>
        <taxon>Ascomycota</taxon>
        <taxon>Saccharomycotina</taxon>
        <taxon>Pichiomycetes</taxon>
        <taxon>Pichiales</taxon>
        <taxon>Pichiaceae</taxon>
        <taxon>Pichia</taxon>
    </lineage>
</organism>